<organism evidence="1 2">
    <name type="scientific">Arcanobacterium canis</name>
    <dbReference type="NCBI Taxonomy" id="999183"/>
    <lineage>
        <taxon>Bacteria</taxon>
        <taxon>Bacillati</taxon>
        <taxon>Actinomycetota</taxon>
        <taxon>Actinomycetes</taxon>
        <taxon>Actinomycetales</taxon>
        <taxon>Actinomycetaceae</taxon>
        <taxon>Arcanobacterium</taxon>
    </lineage>
</organism>
<accession>A0ABY8FYQ2</accession>
<dbReference type="InterPro" id="IPR028994">
    <property type="entry name" value="Integrin_alpha_N"/>
</dbReference>
<dbReference type="Proteomes" id="UP001215216">
    <property type="component" value="Chromosome"/>
</dbReference>
<dbReference type="SUPFAM" id="SSF69318">
    <property type="entry name" value="Integrin alpha N-terminal domain"/>
    <property type="match status" value="1"/>
</dbReference>
<evidence type="ECO:0000313" key="2">
    <source>
        <dbReference type="Proteomes" id="UP001215216"/>
    </source>
</evidence>
<evidence type="ECO:0000313" key="1">
    <source>
        <dbReference type="EMBL" id="WFM83629.1"/>
    </source>
</evidence>
<protein>
    <submittedName>
        <fullName evidence="1">VCBS repeat-containing protein</fullName>
    </submittedName>
</protein>
<name>A0ABY8FYQ2_9ACTO</name>
<sequence>MSWVIFIAGIAILCAVAAFLFFQREPLSVREQLRQELPSWVRWEGVEKDVDLDDDGEPERLVLDNGVVTVSESARKSWVSPQEWLVSNVFAADIDRDGKTELIALTWKRGSYGPFKPFWEEDDADKPYQHVFVFRYVDESAAVKSKRPADVSMGIEQVWMSSNIGFQAQRAELTGDLLLHLHTPEGVETIWRWQGWGFKLDKKQ</sequence>
<reference evidence="1 2" key="1">
    <citation type="submission" date="2023-03" db="EMBL/GenBank/DDBJ databases">
        <title>Complete genome of Arcanobacterium canis strain DSM 25104 isolated in 2010 from a canine otitis externa in Germany.</title>
        <authorList>
            <person name="Borowiak M."/>
            <person name="Kreitlow A."/>
            <person name="Malorny B."/>
            <person name="Laemmler C."/>
            <person name="Prenger-Berninghoff E."/>
            <person name="Ploetz M."/>
            <person name="Abdulmawjood A."/>
        </authorList>
    </citation>
    <scope>NUCLEOTIDE SEQUENCE [LARGE SCALE GENOMIC DNA]</scope>
    <source>
        <strain evidence="1 2">DSM 25104</strain>
    </source>
</reference>
<gene>
    <name evidence="1" type="ORF">P7079_01215</name>
</gene>
<keyword evidence="2" id="KW-1185">Reference proteome</keyword>
<dbReference type="EMBL" id="CP121208">
    <property type="protein sequence ID" value="WFM83629.1"/>
    <property type="molecule type" value="Genomic_DNA"/>
</dbReference>
<proteinExistence type="predicted"/>
<dbReference type="RefSeq" id="WP_278013024.1">
    <property type="nucleotide sequence ID" value="NZ_CP121208.1"/>
</dbReference>